<evidence type="ECO:0000313" key="2">
    <source>
        <dbReference type="Proteomes" id="UP001232117"/>
    </source>
</evidence>
<protein>
    <submittedName>
        <fullName evidence="1">DNA polymerase III subunit gamma/tau</fullName>
    </submittedName>
</protein>
<dbReference type="RefSeq" id="WP_264533186.1">
    <property type="nucleotide sequence ID" value="NZ_CP092332.1"/>
</dbReference>
<keyword evidence="2" id="KW-1185">Reference proteome</keyword>
<accession>A0ABY8N3I0</accession>
<dbReference type="Proteomes" id="UP001232117">
    <property type="component" value="Chromosome"/>
</dbReference>
<name>A0ABY8N3I0_9FLAO</name>
<reference evidence="1 2" key="2">
    <citation type="submission" date="2023-06" db="EMBL/GenBank/DDBJ databases">
        <title>Complete Genome Sequence of Flavobacterium keumense K3R-10.</title>
        <authorList>
            <person name="Jeong H."/>
            <person name="Jhang S.Y."/>
            <person name="Kim J.N."/>
        </authorList>
    </citation>
    <scope>NUCLEOTIDE SEQUENCE [LARGE SCALE GENOMIC DNA]</scope>
    <source>
        <strain evidence="1 2">K3R-10</strain>
    </source>
</reference>
<sequence>MPDAIGLHHFRWRKKKVEQFIIPPTYFKNSGYSIVEVVKNTETQEKAENTIPEKTSIPSLEIKDITPTEAVIEAPKPITEPILEVVKPTISNESEPKVSALSLSSIRAKKALEENSKTVVKETLHLPTEPFTETEMLLQWNKYAQRLGDKGYKIMESLLLINDPVLNGTHITIELPNEGSKLDFESEKLGLLGYLKGHLHNHDITIEVIVNESFESKRSFNDQDRYNRLHQINPNIELLKSTFGLDIT</sequence>
<reference evidence="1 2" key="1">
    <citation type="submission" date="2022-02" db="EMBL/GenBank/DDBJ databases">
        <authorList>
            <person name="Cha I.-T."/>
            <person name="Lee K.-E."/>
            <person name="Park S.-J."/>
        </authorList>
    </citation>
    <scope>NUCLEOTIDE SEQUENCE [LARGE SCALE GENOMIC DNA]</scope>
    <source>
        <strain evidence="1 2">K3R-10</strain>
    </source>
</reference>
<evidence type="ECO:0000313" key="1">
    <source>
        <dbReference type="EMBL" id="WGK94087.1"/>
    </source>
</evidence>
<dbReference type="EMBL" id="CP092332">
    <property type="protein sequence ID" value="WGK94087.1"/>
    <property type="molecule type" value="Genomic_DNA"/>
</dbReference>
<proteinExistence type="predicted"/>
<organism evidence="1 2">
    <name type="scientific">Flavobacterium keumense</name>
    <dbReference type="NCBI Taxonomy" id="1306518"/>
    <lineage>
        <taxon>Bacteria</taxon>
        <taxon>Pseudomonadati</taxon>
        <taxon>Bacteroidota</taxon>
        <taxon>Flavobacteriia</taxon>
        <taxon>Flavobacteriales</taxon>
        <taxon>Flavobacteriaceae</taxon>
        <taxon>Flavobacterium</taxon>
    </lineage>
</organism>
<gene>
    <name evidence="1" type="ORF">MG292_08355</name>
</gene>